<dbReference type="InterPro" id="IPR000700">
    <property type="entry name" value="PAS-assoc_C"/>
</dbReference>
<gene>
    <name evidence="3" type="ORF">K1I37_13445</name>
</gene>
<dbReference type="Gene3D" id="3.30.70.270">
    <property type="match status" value="1"/>
</dbReference>
<dbReference type="AlphaFoldDB" id="A0A9E6ZS24"/>
<dbReference type="InterPro" id="IPR000160">
    <property type="entry name" value="GGDEF_dom"/>
</dbReference>
<protein>
    <submittedName>
        <fullName evidence="3">GGDEF domain-containing protein</fullName>
    </submittedName>
</protein>
<organism evidence="3 4">
    <name type="scientific">Alicyclobacillus acidoterrestris (strain ATCC 49025 / DSM 3922 / CIP 106132 / NCIMB 13137 / GD3B)</name>
    <dbReference type="NCBI Taxonomy" id="1356854"/>
    <lineage>
        <taxon>Bacteria</taxon>
        <taxon>Bacillati</taxon>
        <taxon>Bacillota</taxon>
        <taxon>Bacilli</taxon>
        <taxon>Bacillales</taxon>
        <taxon>Alicyclobacillaceae</taxon>
        <taxon>Alicyclobacillus</taxon>
    </lineage>
</organism>
<evidence type="ECO:0000313" key="3">
    <source>
        <dbReference type="EMBL" id="UNO50894.1"/>
    </source>
</evidence>
<dbReference type="SMART" id="SM00267">
    <property type="entry name" value="GGDEF"/>
    <property type="match status" value="1"/>
</dbReference>
<dbReference type="Gene3D" id="3.30.450.20">
    <property type="entry name" value="PAS domain"/>
    <property type="match status" value="1"/>
</dbReference>
<dbReference type="PROSITE" id="PS50887">
    <property type="entry name" value="GGDEF"/>
    <property type="match status" value="1"/>
</dbReference>
<keyword evidence="4" id="KW-1185">Reference proteome</keyword>
<evidence type="ECO:0000259" key="1">
    <source>
        <dbReference type="PROSITE" id="PS50113"/>
    </source>
</evidence>
<dbReference type="InterPro" id="IPR001610">
    <property type="entry name" value="PAC"/>
</dbReference>
<dbReference type="PANTHER" id="PTHR46663">
    <property type="entry name" value="DIGUANYLATE CYCLASE DGCT-RELATED"/>
    <property type="match status" value="1"/>
</dbReference>
<dbReference type="CDD" id="cd00130">
    <property type="entry name" value="PAS"/>
    <property type="match status" value="1"/>
</dbReference>
<dbReference type="CDD" id="cd01949">
    <property type="entry name" value="GGDEF"/>
    <property type="match status" value="1"/>
</dbReference>
<dbReference type="Pfam" id="PF00990">
    <property type="entry name" value="GGDEF"/>
    <property type="match status" value="1"/>
</dbReference>
<dbReference type="InterPro" id="IPR035965">
    <property type="entry name" value="PAS-like_dom_sf"/>
</dbReference>
<reference evidence="4" key="1">
    <citation type="journal article" date="2022" name="G3 (Bethesda)">
        <title>Unveiling the complete genome sequence of Alicyclobacillus acidoterrestris DSM 3922T, a taint-producing strain.</title>
        <authorList>
            <person name="Leonardo I.C."/>
            <person name="Barreto Crespo M.T."/>
            <person name="Gaspar F.B."/>
        </authorList>
    </citation>
    <scope>NUCLEOTIDE SEQUENCE [LARGE SCALE GENOMIC DNA]</scope>
    <source>
        <strain evidence="4">DSM 3922</strain>
    </source>
</reference>
<evidence type="ECO:0000313" key="4">
    <source>
        <dbReference type="Proteomes" id="UP000829401"/>
    </source>
</evidence>
<dbReference type="NCBIfam" id="TIGR00229">
    <property type="entry name" value="sensory_box"/>
    <property type="match status" value="1"/>
</dbReference>
<dbReference type="InterPro" id="IPR029787">
    <property type="entry name" value="Nucleotide_cyclase"/>
</dbReference>
<accession>A0A9E6ZS24</accession>
<dbReference type="EMBL" id="CP080467">
    <property type="protein sequence ID" value="UNO50894.1"/>
    <property type="molecule type" value="Genomic_DNA"/>
</dbReference>
<dbReference type="PANTHER" id="PTHR46663:SF3">
    <property type="entry name" value="SLL0267 PROTEIN"/>
    <property type="match status" value="1"/>
</dbReference>
<dbReference type="FunFam" id="3.30.70.270:FF:000001">
    <property type="entry name" value="Diguanylate cyclase domain protein"/>
    <property type="match status" value="1"/>
</dbReference>
<sequence length="243" mass="28136">MERVKQSFKHMVSTRETMILELQLKRFTNGWLWVEASGKPVFDERGNLLHFVIVSRDITERKMYEKRLEHLAFHDSLTGLPNRRMFRDRFRQALEEADRHGRKMAVMYMDIDKFKSINDTLGHEVGDELLRQFAHRVQACLRPYDTLARQGGDEFTILLPEITAQEDAVSIAKRILAAIQEPWEISGQVFHTTSSVGVAFYPMDGSTRHELLRHADEALYDAKKDGRNTIKAYAMRGHQSSNG</sequence>
<dbReference type="NCBIfam" id="TIGR00254">
    <property type="entry name" value="GGDEF"/>
    <property type="match status" value="1"/>
</dbReference>
<dbReference type="InterPro" id="IPR052163">
    <property type="entry name" value="DGC-Regulatory_Protein"/>
</dbReference>
<dbReference type="SUPFAM" id="SSF55073">
    <property type="entry name" value="Nucleotide cyclase"/>
    <property type="match status" value="1"/>
</dbReference>
<dbReference type="InterPro" id="IPR043128">
    <property type="entry name" value="Rev_trsase/Diguanyl_cyclase"/>
</dbReference>
<feature type="domain" description="GGDEF" evidence="2">
    <location>
        <begin position="102"/>
        <end position="235"/>
    </location>
</feature>
<name>A0A9E6ZS24_ALIAG</name>
<dbReference type="InterPro" id="IPR000014">
    <property type="entry name" value="PAS"/>
</dbReference>
<dbReference type="SUPFAM" id="SSF55785">
    <property type="entry name" value="PYP-like sensor domain (PAS domain)"/>
    <property type="match status" value="1"/>
</dbReference>
<dbReference type="Proteomes" id="UP000829401">
    <property type="component" value="Chromosome"/>
</dbReference>
<dbReference type="Pfam" id="PF13426">
    <property type="entry name" value="PAS_9"/>
    <property type="match status" value="1"/>
</dbReference>
<dbReference type="PROSITE" id="PS50113">
    <property type="entry name" value="PAC"/>
    <property type="match status" value="1"/>
</dbReference>
<dbReference type="SMART" id="SM00086">
    <property type="entry name" value="PAC"/>
    <property type="match status" value="1"/>
</dbReference>
<proteinExistence type="predicted"/>
<dbReference type="KEGG" id="aaco:K1I37_13445"/>
<feature type="domain" description="PAC" evidence="1">
    <location>
        <begin position="18"/>
        <end position="70"/>
    </location>
</feature>
<evidence type="ECO:0000259" key="2">
    <source>
        <dbReference type="PROSITE" id="PS50887"/>
    </source>
</evidence>